<reference evidence="2" key="1">
    <citation type="submission" date="2022-12" db="EMBL/GenBank/DDBJ databases">
        <title>Polyphasic identification of a Novel Hot-Spring Cyanobacterium Ocullathermofonsia sinensis gen nov. sp. nov. and Genomic Insights on its Adaptations to the Thermal Habitat.</title>
        <authorList>
            <person name="Daroch M."/>
            <person name="Tang J."/>
            <person name="Jiang Y."/>
        </authorList>
    </citation>
    <scope>NUCLEOTIDE SEQUENCE</scope>
    <source>
        <strain evidence="2">PKUAC-SCTA174</strain>
    </source>
</reference>
<dbReference type="AlphaFoldDB" id="A0A9E8ZBY1"/>
<dbReference type="Proteomes" id="UP001163152">
    <property type="component" value="Chromosome"/>
</dbReference>
<gene>
    <name evidence="2" type="ORF">OXH18_00100</name>
</gene>
<dbReference type="RefSeq" id="WP_268610327.1">
    <property type="nucleotide sequence ID" value="NZ_CP113797.1"/>
</dbReference>
<evidence type="ECO:0000313" key="3">
    <source>
        <dbReference type="Proteomes" id="UP001163152"/>
    </source>
</evidence>
<proteinExistence type="predicted"/>
<accession>A0A9E8ZBY1</accession>
<dbReference type="EMBL" id="CP113797">
    <property type="protein sequence ID" value="WAL60430.1"/>
    <property type="molecule type" value="Genomic_DNA"/>
</dbReference>
<feature type="domain" description="DUF8166" evidence="1">
    <location>
        <begin position="1"/>
        <end position="200"/>
    </location>
</feature>
<organism evidence="2 3">
    <name type="scientific">Thermocoleostomius sinensis A174</name>
    <dbReference type="NCBI Taxonomy" id="2016057"/>
    <lineage>
        <taxon>Bacteria</taxon>
        <taxon>Bacillati</taxon>
        <taxon>Cyanobacteriota</taxon>
        <taxon>Cyanophyceae</taxon>
        <taxon>Oculatellales</taxon>
        <taxon>Oculatellaceae</taxon>
        <taxon>Thermocoleostomius</taxon>
    </lineage>
</organism>
<keyword evidence="3" id="KW-1185">Reference proteome</keyword>
<evidence type="ECO:0000259" key="1">
    <source>
        <dbReference type="Pfam" id="PF26500"/>
    </source>
</evidence>
<dbReference type="KEGG" id="tsin:OXH18_00100"/>
<sequence length="201" mass="22605">MRLGKVVKSNSHCDYIVQLDDQMDVIDPPTADDYGFGCFVKLEEPSLRHKAVGVIYNSQLFNPLFLSNGPRLSSEPDPMFTPDLITETRTLLGVALIGYLIQDFDRTYGFHGIPRMVVPVNAAVSLMNRDEIYQFHLNEVGCPQFYYYSHLLKCGGGFAAQLTQQVLTELADSQLFSGAEQRALEILCKELAWKNTMAAMR</sequence>
<evidence type="ECO:0000313" key="2">
    <source>
        <dbReference type="EMBL" id="WAL60430.1"/>
    </source>
</evidence>
<dbReference type="Pfam" id="PF26500">
    <property type="entry name" value="DUF8166"/>
    <property type="match status" value="1"/>
</dbReference>
<dbReference type="InterPro" id="IPR058479">
    <property type="entry name" value="DUF8166"/>
</dbReference>
<name>A0A9E8ZBY1_9CYAN</name>
<protein>
    <recommendedName>
        <fullName evidence="1">DUF8166 domain-containing protein</fullName>
    </recommendedName>
</protein>